<evidence type="ECO:0000256" key="1">
    <source>
        <dbReference type="ARBA" id="ARBA00005417"/>
    </source>
</evidence>
<evidence type="ECO:0000313" key="9">
    <source>
        <dbReference type="Proteomes" id="UP000035762"/>
    </source>
</evidence>
<dbReference type="InterPro" id="IPR003439">
    <property type="entry name" value="ABC_transporter-like_ATP-bd"/>
</dbReference>
<feature type="domain" description="ABC transporter" evidence="7">
    <location>
        <begin position="2"/>
        <end position="230"/>
    </location>
</feature>
<organism evidence="8 9">
    <name type="scientific">Afipia felis</name>
    <name type="common">Cat scratch disease bacillus</name>
    <dbReference type="NCBI Taxonomy" id="1035"/>
    <lineage>
        <taxon>Bacteria</taxon>
        <taxon>Pseudomonadati</taxon>
        <taxon>Pseudomonadota</taxon>
        <taxon>Alphaproteobacteria</taxon>
        <taxon>Hyphomicrobiales</taxon>
        <taxon>Nitrobacteraceae</taxon>
        <taxon>Afipia</taxon>
    </lineage>
</organism>
<dbReference type="GO" id="GO:0016887">
    <property type="term" value="F:ATP hydrolysis activity"/>
    <property type="evidence" value="ECO:0007669"/>
    <property type="project" value="InterPro"/>
</dbReference>
<reference evidence="8 9" key="1">
    <citation type="journal article" date="2014" name="Genome Announc.">
        <title>Genome Sequence of Afipia felis Strain 76713, Isolated in Hospital Water Using an Amoeba Co-Culture Procedure.</title>
        <authorList>
            <person name="Benamar S."/>
            <person name="La Scola B."/>
            <person name="Croce O."/>
        </authorList>
    </citation>
    <scope>NUCLEOTIDE SEQUENCE [LARGE SCALE GENOMIC DNA]</scope>
    <source>
        <strain evidence="8 9">76713</strain>
    </source>
</reference>
<dbReference type="GO" id="GO:0015658">
    <property type="term" value="F:branched-chain amino acid transmembrane transporter activity"/>
    <property type="evidence" value="ECO:0007669"/>
    <property type="project" value="TreeGrafter"/>
</dbReference>
<evidence type="ECO:0000256" key="4">
    <source>
        <dbReference type="ARBA" id="ARBA00022840"/>
    </source>
</evidence>
<protein>
    <submittedName>
        <fullName evidence="8">LIV-I protein F</fullName>
    </submittedName>
</protein>
<dbReference type="AlphaFoldDB" id="A0A090MTE8"/>
<dbReference type="SMART" id="SM00382">
    <property type="entry name" value="AAA"/>
    <property type="match status" value="1"/>
</dbReference>
<proteinExistence type="inferred from homology"/>
<name>A0A090MTE8_AFIFE</name>
<dbReference type="Gene3D" id="3.40.50.300">
    <property type="entry name" value="P-loop containing nucleotide triphosphate hydrolases"/>
    <property type="match status" value="1"/>
</dbReference>
<dbReference type="PANTHER" id="PTHR43820:SF4">
    <property type="entry name" value="HIGH-AFFINITY BRANCHED-CHAIN AMINO ACID TRANSPORT ATP-BINDING PROTEIN LIVF"/>
    <property type="match status" value="1"/>
</dbReference>
<keyword evidence="5" id="KW-0029">Amino-acid transport</keyword>
<dbReference type="SUPFAM" id="SSF52540">
    <property type="entry name" value="P-loop containing nucleoside triphosphate hydrolases"/>
    <property type="match status" value="1"/>
</dbReference>
<dbReference type="CDD" id="cd03224">
    <property type="entry name" value="ABC_TM1139_LivF_branched"/>
    <property type="match status" value="1"/>
</dbReference>
<dbReference type="InterPro" id="IPR052156">
    <property type="entry name" value="BCAA_Transport_ATP-bd_LivF"/>
</dbReference>
<dbReference type="EMBL" id="CCAZ020000002">
    <property type="protein sequence ID" value="CEG09462.1"/>
    <property type="molecule type" value="Genomic_DNA"/>
</dbReference>
<dbReference type="GO" id="GO:0005524">
    <property type="term" value="F:ATP binding"/>
    <property type="evidence" value="ECO:0007669"/>
    <property type="project" value="UniProtKB-KW"/>
</dbReference>
<dbReference type="InterPro" id="IPR003593">
    <property type="entry name" value="AAA+_ATPase"/>
</dbReference>
<dbReference type="Proteomes" id="UP000035762">
    <property type="component" value="Unassembled WGS sequence"/>
</dbReference>
<dbReference type="InterPro" id="IPR027417">
    <property type="entry name" value="P-loop_NTPase"/>
</dbReference>
<dbReference type="PROSITE" id="PS50893">
    <property type="entry name" value="ABC_TRANSPORTER_2"/>
    <property type="match status" value="1"/>
</dbReference>
<gene>
    <name evidence="8" type="primary">livF_6</name>
    <name evidence="8" type="ORF">BN961_02888</name>
</gene>
<dbReference type="STRING" id="1035.BN961_02888"/>
<evidence type="ECO:0000256" key="2">
    <source>
        <dbReference type="ARBA" id="ARBA00022448"/>
    </source>
</evidence>
<comment type="function">
    <text evidence="6">Involved in beta-(1--&gt;2)glucan export. Transmembrane domains (TMD) form a pore in the inner membrane and the ATP-binding domain (NBD) is responsible for energy generation.</text>
</comment>
<evidence type="ECO:0000256" key="6">
    <source>
        <dbReference type="ARBA" id="ARBA00024722"/>
    </source>
</evidence>
<keyword evidence="2" id="KW-0813">Transport</keyword>
<accession>A0A090MTE8</accession>
<dbReference type="PANTHER" id="PTHR43820">
    <property type="entry name" value="HIGH-AFFINITY BRANCHED-CHAIN AMINO ACID TRANSPORT ATP-BINDING PROTEIN LIVF"/>
    <property type="match status" value="1"/>
</dbReference>
<evidence type="ECO:0000259" key="7">
    <source>
        <dbReference type="PROSITE" id="PS50893"/>
    </source>
</evidence>
<dbReference type="Pfam" id="PF00005">
    <property type="entry name" value="ABC_tran"/>
    <property type="match status" value="1"/>
</dbReference>
<keyword evidence="9" id="KW-1185">Reference proteome</keyword>
<dbReference type="GO" id="GO:0015807">
    <property type="term" value="P:L-amino acid transport"/>
    <property type="evidence" value="ECO:0007669"/>
    <property type="project" value="TreeGrafter"/>
</dbReference>
<sequence length="232" mass="25499">MLSLHNVHVHIGKLHILQGVNLEIKPGESAALLGRNGVGKTTTLRAIMGLAAKSSGSIEFDGTDLSGMAPHKVPRTGIGYVPQGRGIFPNLSVMENLCIGLPGKRDTEREDYVFTCFPRLKERIKQAGNTLSGGEQQMLAIARCLMMRPKLIILDEPTEGIMPLLVSQIRREIYRINQSGVSILLVEQNVETALKLCPRVFLMEKGTVVYSGTSHELKSQTSIVHRYLGLSR</sequence>
<dbReference type="RefSeq" id="WP_009339774.1">
    <property type="nucleotide sequence ID" value="NZ_CCAZ020000002.1"/>
</dbReference>
<evidence type="ECO:0000256" key="3">
    <source>
        <dbReference type="ARBA" id="ARBA00022741"/>
    </source>
</evidence>
<evidence type="ECO:0000313" key="8">
    <source>
        <dbReference type="EMBL" id="CEG09462.1"/>
    </source>
</evidence>
<dbReference type="InterPro" id="IPR017871">
    <property type="entry name" value="ABC_transporter-like_CS"/>
</dbReference>
<evidence type="ECO:0000256" key="5">
    <source>
        <dbReference type="ARBA" id="ARBA00022970"/>
    </source>
</evidence>
<dbReference type="PROSITE" id="PS00211">
    <property type="entry name" value="ABC_TRANSPORTER_1"/>
    <property type="match status" value="1"/>
</dbReference>
<comment type="caution">
    <text evidence="8">The sequence shown here is derived from an EMBL/GenBank/DDBJ whole genome shotgun (WGS) entry which is preliminary data.</text>
</comment>
<comment type="similarity">
    <text evidence="1">Belongs to the ABC transporter superfamily.</text>
</comment>
<keyword evidence="3" id="KW-0547">Nucleotide-binding</keyword>
<keyword evidence="4" id="KW-0067">ATP-binding</keyword>